<dbReference type="Proteomes" id="UP001605036">
    <property type="component" value="Unassembled WGS sequence"/>
</dbReference>
<feature type="region of interest" description="Disordered" evidence="1">
    <location>
        <begin position="25"/>
        <end position="61"/>
    </location>
</feature>
<evidence type="ECO:0000313" key="3">
    <source>
        <dbReference type="Proteomes" id="UP001605036"/>
    </source>
</evidence>
<proteinExistence type="predicted"/>
<gene>
    <name evidence="2" type="ORF">R1flu_022567</name>
</gene>
<dbReference type="EMBL" id="JBHFFA010000007">
    <property type="protein sequence ID" value="KAL2610875.1"/>
    <property type="molecule type" value="Genomic_DNA"/>
</dbReference>
<protein>
    <submittedName>
        <fullName evidence="2">Uncharacterized protein</fullName>
    </submittedName>
</protein>
<name>A0ABD1XPM0_9MARC</name>
<keyword evidence="3" id="KW-1185">Reference proteome</keyword>
<organism evidence="2 3">
    <name type="scientific">Riccia fluitans</name>
    <dbReference type="NCBI Taxonomy" id="41844"/>
    <lineage>
        <taxon>Eukaryota</taxon>
        <taxon>Viridiplantae</taxon>
        <taxon>Streptophyta</taxon>
        <taxon>Embryophyta</taxon>
        <taxon>Marchantiophyta</taxon>
        <taxon>Marchantiopsida</taxon>
        <taxon>Marchantiidae</taxon>
        <taxon>Marchantiales</taxon>
        <taxon>Ricciaceae</taxon>
        <taxon>Riccia</taxon>
    </lineage>
</organism>
<evidence type="ECO:0000256" key="1">
    <source>
        <dbReference type="SAM" id="MobiDB-lite"/>
    </source>
</evidence>
<accession>A0ABD1XPM0</accession>
<dbReference type="AlphaFoldDB" id="A0ABD1XPM0"/>
<comment type="caution">
    <text evidence="2">The sequence shown here is derived from an EMBL/GenBank/DDBJ whole genome shotgun (WGS) entry which is preliminary data.</text>
</comment>
<reference evidence="2 3" key="1">
    <citation type="submission" date="2024-09" db="EMBL/GenBank/DDBJ databases">
        <title>Chromosome-scale assembly of Riccia fluitans.</title>
        <authorList>
            <person name="Paukszto L."/>
            <person name="Sawicki J."/>
            <person name="Karawczyk K."/>
            <person name="Piernik-Szablinska J."/>
            <person name="Szczecinska M."/>
            <person name="Mazdziarz M."/>
        </authorList>
    </citation>
    <scope>NUCLEOTIDE SEQUENCE [LARGE SCALE GENOMIC DNA]</scope>
    <source>
        <strain evidence="2">Rf_01</strain>
        <tissue evidence="2">Aerial parts of the thallus</tissue>
    </source>
</reference>
<evidence type="ECO:0000313" key="2">
    <source>
        <dbReference type="EMBL" id="KAL2610875.1"/>
    </source>
</evidence>
<sequence length="90" mass="9991">MQASAAEWEKEDRSYATALAIEEPLQNAIRQEERKNRSTDTGKRRGKIVQHHEENSGDAALDSDIPSIAALPYAQISARHSKPFRFAGAV</sequence>
<feature type="compositionally biased region" description="Basic and acidic residues" evidence="1">
    <location>
        <begin position="30"/>
        <end position="43"/>
    </location>
</feature>